<dbReference type="InterPro" id="IPR013320">
    <property type="entry name" value="ConA-like_dom_sf"/>
</dbReference>
<dbReference type="EMBL" id="CP118712">
    <property type="protein sequence ID" value="WGK87244.1"/>
    <property type="molecule type" value="Genomic_DNA"/>
</dbReference>
<evidence type="ECO:0008006" key="3">
    <source>
        <dbReference type="Google" id="ProtNLM"/>
    </source>
</evidence>
<gene>
    <name evidence="1" type="ORF">PYE67_14060</name>
</gene>
<accession>A0ABD7YSA4</accession>
<organism evidence="1 2">
    <name type="scientific">Vibrio aestuarianus</name>
    <dbReference type="NCBI Taxonomy" id="28171"/>
    <lineage>
        <taxon>Bacteria</taxon>
        <taxon>Pseudomonadati</taxon>
        <taxon>Pseudomonadota</taxon>
        <taxon>Gammaproteobacteria</taxon>
        <taxon>Vibrionales</taxon>
        <taxon>Vibrionaceae</taxon>
        <taxon>Vibrio</taxon>
    </lineage>
</organism>
<dbReference type="Proteomes" id="UP001241226">
    <property type="component" value="Chromosome 2"/>
</dbReference>
<proteinExistence type="predicted"/>
<name>A0ABD7YSA4_9VIBR</name>
<dbReference type="SUPFAM" id="SSF49899">
    <property type="entry name" value="Concanavalin A-like lectins/glucanases"/>
    <property type="match status" value="1"/>
</dbReference>
<sequence length="212" mass="23288">MLKPILPRVLPSILNRMNQHASVQVFALSFDGLAQYVQFSQPVVIPENTDFEIEVCVSGVRTDAFQSIFSGPTINDFFRALTNGDGIQVYAGGYVVSWTGANLNVSETHVYGLRRVGVTISIIIDGVVVSTRTGSSSQVVIDRLMRSWGTSSYSLGVPRLFKAWVNGDKNSGQLVLDLPLTKREMGAIQYANSPSNFTAEIINYTDAMWTEI</sequence>
<protein>
    <recommendedName>
        <fullName evidence="3">Minor tail protein</fullName>
    </recommendedName>
</protein>
<dbReference type="RefSeq" id="WP_261927861.1">
    <property type="nucleotide sequence ID" value="NZ_CALYLG010000378.1"/>
</dbReference>
<evidence type="ECO:0000313" key="2">
    <source>
        <dbReference type="Proteomes" id="UP001241226"/>
    </source>
</evidence>
<dbReference type="AlphaFoldDB" id="A0ABD7YSA4"/>
<evidence type="ECO:0000313" key="1">
    <source>
        <dbReference type="EMBL" id="WGK87244.1"/>
    </source>
</evidence>
<reference evidence="1 2" key="1">
    <citation type="submission" date="2022-02" db="EMBL/GenBank/DDBJ databases">
        <title>Emergence and expansion in Europe of a Vibrio aestuarianus clonal complex pathogenic for oysters.</title>
        <authorList>
            <person name="Mesnil A."/>
            <person name="Travers M.-A."/>
        </authorList>
    </citation>
    <scope>NUCLEOTIDE SEQUENCE [LARGE SCALE GENOMIC DNA]</scope>
    <source>
        <strain evidence="1 2">U17</strain>
    </source>
</reference>